<dbReference type="AlphaFoldDB" id="A0A2S2FBL1"/>
<reference evidence="1" key="1">
    <citation type="submission" date="2019-08" db="EMBL/GenBank/DDBJ databases">
        <title>The complete genome of Acinetobacter defluvii strain WCHAD010030.</title>
        <authorList>
            <person name="Hu Y."/>
            <person name="Qin J."/>
            <person name="Feng Y."/>
            <person name="Zong Z."/>
        </authorList>
    </citation>
    <scope>NUCLEOTIDE SEQUENCE</scope>
    <source>
        <strain evidence="1">WCHA30</strain>
    </source>
</reference>
<dbReference type="OrthoDB" id="6712266at2"/>
<dbReference type="EMBL" id="CP029397">
    <property type="protein sequence ID" value="AWL28344.1"/>
    <property type="molecule type" value="Genomic_DNA"/>
</dbReference>
<dbReference type="Proteomes" id="UP000245977">
    <property type="component" value="Chromosome"/>
</dbReference>
<gene>
    <name evidence="1" type="ORF">DJ533_07060</name>
</gene>
<dbReference type="RefSeq" id="WP_065995586.1">
    <property type="nucleotide sequence ID" value="NZ_CP029397.2"/>
</dbReference>
<accession>A0A2S2FBL1</accession>
<sequence length="156" mass="18579">MKKRLLNVTGIILDKFTNRYHEYGNFWAIGVLYTHARHLNRSGFIFNLLDDNYIENDVFLGKVHLKFIQYLEHYLKIHNKSKQDLTAAIIKIQFDKNHLLRSTTLYGDYFTVQVELIDCKGAHFTQKSDGYCFPHTEWLAQRKLIDSLSIEEKRFY</sequence>
<evidence type="ECO:0000313" key="1">
    <source>
        <dbReference type="EMBL" id="AWL28344.1"/>
    </source>
</evidence>
<proteinExistence type="predicted"/>
<evidence type="ECO:0000313" key="2">
    <source>
        <dbReference type="Proteomes" id="UP000245977"/>
    </source>
</evidence>
<name>A0A2S2FBL1_9GAMM</name>
<keyword evidence="2" id="KW-1185">Reference proteome</keyword>
<protein>
    <submittedName>
        <fullName evidence="1">Uncharacterized protein</fullName>
    </submittedName>
</protein>
<organism evidence="1 2">
    <name type="scientific">Acinetobacter defluvii</name>
    <dbReference type="NCBI Taxonomy" id="1871111"/>
    <lineage>
        <taxon>Bacteria</taxon>
        <taxon>Pseudomonadati</taxon>
        <taxon>Pseudomonadota</taxon>
        <taxon>Gammaproteobacteria</taxon>
        <taxon>Moraxellales</taxon>
        <taxon>Moraxellaceae</taxon>
        <taxon>Acinetobacter</taxon>
    </lineage>
</organism>
<dbReference type="KEGG" id="adv:DJ533_07060"/>